<organism evidence="2 3">
    <name type="scientific">Sphagnum jensenii</name>
    <dbReference type="NCBI Taxonomy" id="128206"/>
    <lineage>
        <taxon>Eukaryota</taxon>
        <taxon>Viridiplantae</taxon>
        <taxon>Streptophyta</taxon>
        <taxon>Embryophyta</taxon>
        <taxon>Bryophyta</taxon>
        <taxon>Sphagnophytina</taxon>
        <taxon>Sphagnopsida</taxon>
        <taxon>Sphagnales</taxon>
        <taxon>Sphagnaceae</taxon>
        <taxon>Sphagnum</taxon>
    </lineage>
</organism>
<dbReference type="PANTHER" id="PTHR31839:SF2">
    <property type="entry name" value="DEHYDRATION-RESPONSIVE ELEMENT-BINDING PROTEIN 1D"/>
    <property type="match status" value="1"/>
</dbReference>
<evidence type="ECO:0000256" key="1">
    <source>
        <dbReference type="SAM" id="MobiDB-lite"/>
    </source>
</evidence>
<dbReference type="EMBL" id="OZ023711">
    <property type="protein sequence ID" value="CAK9860021.1"/>
    <property type="molecule type" value="Genomic_DNA"/>
</dbReference>
<proteinExistence type="predicted"/>
<evidence type="ECO:0000313" key="3">
    <source>
        <dbReference type="Proteomes" id="UP001497522"/>
    </source>
</evidence>
<feature type="compositionally biased region" description="Polar residues" evidence="1">
    <location>
        <begin position="284"/>
        <end position="293"/>
    </location>
</feature>
<dbReference type="Proteomes" id="UP001497522">
    <property type="component" value="Chromosome 10"/>
</dbReference>
<gene>
    <name evidence="2" type="ORF">CSSPJE1EN2_LOCUS3016</name>
</gene>
<reference evidence="2" key="1">
    <citation type="submission" date="2024-03" db="EMBL/GenBank/DDBJ databases">
        <authorList>
            <consortium name="ELIXIR-Norway"/>
            <consortium name="Elixir Norway"/>
        </authorList>
    </citation>
    <scope>NUCLEOTIDE SEQUENCE</scope>
</reference>
<dbReference type="PANTHER" id="PTHR31839">
    <property type="entry name" value="DEHYDRATION-RESPONSIVE ELEMENT-BINDING PROTEIN 1D"/>
    <property type="match status" value="1"/>
</dbReference>
<accession>A0ABP1AC59</accession>
<feature type="compositionally biased region" description="Basic and acidic residues" evidence="1">
    <location>
        <begin position="60"/>
        <end position="76"/>
    </location>
</feature>
<dbReference type="InterPro" id="IPR045277">
    <property type="entry name" value="DRE1A-I"/>
</dbReference>
<name>A0ABP1AC59_9BRYO</name>
<feature type="region of interest" description="Disordered" evidence="1">
    <location>
        <begin position="43"/>
        <end position="122"/>
    </location>
</feature>
<evidence type="ECO:0000313" key="2">
    <source>
        <dbReference type="EMBL" id="CAK9860021.1"/>
    </source>
</evidence>
<sequence>MPDKSTDSESRCAREISKISKKTYFSGSGKSASSPIDKLCILSSSSDEEDTSVESPRGVRIFEKKDAGKSFSEKSVDAPGGTGSAIGKNRSRQSACRASGFGSEGSSETACRGSRRPQEDPRARINGVRCRSGSQRHTVEVRPCNFKRKLWGGTYTRMEMALRVKDALKFYTGCKKLRYHFPDSHAFFASRRPLSISFKDLDPLCKKKIRVGNKVVRVHTHFSKLVRERAAEFNVMKNSTPARISIPDSVAVDKMHQSRVPLRTPPHNGTKELPYRAPLDLGSSKPSLSSTDQVKPLSCQPEPLERGEDFQGEEHLELSVPHEVSMISPAEEAVLNNRLEAAHCGNFAAKQVFSEWNCDEQTAGFQIVTPDLEMPSNQQPSGITGTMDFTGAAHNTDPVRPNGLDEDSDKDPLQNKSDQSGLRSQFMELHRPSLLDVPNLAATGIEKRDPSLPASEEHGFWWRPVGLGALLTNRKESQLGTCMACNPSTVLQFP</sequence>
<feature type="region of interest" description="Disordered" evidence="1">
    <location>
        <begin position="281"/>
        <end position="303"/>
    </location>
</feature>
<keyword evidence="3" id="KW-1185">Reference proteome</keyword>
<feature type="region of interest" description="Disordered" evidence="1">
    <location>
        <begin position="377"/>
        <end position="422"/>
    </location>
</feature>
<protein>
    <submittedName>
        <fullName evidence="2">Uncharacterized protein</fullName>
    </submittedName>
</protein>